<keyword evidence="2" id="KW-1185">Reference proteome</keyword>
<dbReference type="Proteomes" id="UP001631969">
    <property type="component" value="Unassembled WGS sequence"/>
</dbReference>
<protein>
    <submittedName>
        <fullName evidence="1">Lysostaphin resistance A-like protein</fullName>
    </submittedName>
</protein>
<gene>
    <name evidence="1" type="ORF">ACI1P1_01630</name>
</gene>
<dbReference type="EMBL" id="JBJURJ010000001">
    <property type="protein sequence ID" value="MFM9326988.1"/>
    <property type="molecule type" value="Genomic_DNA"/>
</dbReference>
<accession>A0ACC7NQW6</accession>
<evidence type="ECO:0000313" key="2">
    <source>
        <dbReference type="Proteomes" id="UP001631969"/>
    </source>
</evidence>
<comment type="caution">
    <text evidence="1">The sequence shown here is derived from an EMBL/GenBank/DDBJ whole genome shotgun (WGS) entry which is preliminary data.</text>
</comment>
<reference evidence="1" key="1">
    <citation type="submission" date="2024-12" db="EMBL/GenBank/DDBJ databases">
        <authorList>
            <person name="Wu N."/>
        </authorList>
    </citation>
    <scope>NUCLEOTIDE SEQUENCE</scope>
    <source>
        <strain evidence="1">P15</strain>
    </source>
</reference>
<sequence>MKKLKFRDTLRRTLEIDAANDRLLLMNLYMTQGLTLAVSLIIFLIQRQNPLRLFHTADPGAAAAWGIGFGAAVLLADLFVSRWVPEEAADDGGINKMLFGSRAVWHIALISAVAAVCEELLFRGAIQHAWGPYWTSILFAAIHIRYLRHWVPTGLVFCISYGLGWIYQETGTIWCPILAHFVIDLVMGLILRFGKGEAT</sequence>
<proteinExistence type="predicted"/>
<evidence type="ECO:0000313" key="1">
    <source>
        <dbReference type="EMBL" id="MFM9326988.1"/>
    </source>
</evidence>
<organism evidence="1 2">
    <name type="scientific">Paenibacillus mesotrionivorans</name>
    <dbReference type="NCBI Taxonomy" id="3160968"/>
    <lineage>
        <taxon>Bacteria</taxon>
        <taxon>Bacillati</taxon>
        <taxon>Bacillota</taxon>
        <taxon>Bacilli</taxon>
        <taxon>Bacillales</taxon>
        <taxon>Paenibacillaceae</taxon>
        <taxon>Paenibacillus</taxon>
    </lineage>
</organism>
<name>A0ACC7NQW6_9BACL</name>